<sequence>MQAAADFSLVCFDTSSDCLMEPVRGHITRLAMQAAADFSLVCFDTSSDCLMEPVRGHITRGQQPQPAMTSISNWTTKPEIESIKKFFRTIIHGEDVDYAQFESKMDGTDIVTFRENDKAFRLFGTNVHVKVSRRFNCRVNWICVSENIPPIESCPSSDYPCTPLYRPNTHSTCLHDMPQEWIQTGMD</sequence>
<accession>A0A183GNV7</accession>
<gene>
    <name evidence="1" type="ORF">HPBE_LOCUS24376</name>
</gene>
<organism evidence="2 3">
    <name type="scientific">Heligmosomoides polygyrus</name>
    <name type="common">Parasitic roundworm</name>
    <dbReference type="NCBI Taxonomy" id="6339"/>
    <lineage>
        <taxon>Eukaryota</taxon>
        <taxon>Metazoa</taxon>
        <taxon>Ecdysozoa</taxon>
        <taxon>Nematoda</taxon>
        <taxon>Chromadorea</taxon>
        <taxon>Rhabditida</taxon>
        <taxon>Rhabditina</taxon>
        <taxon>Rhabditomorpha</taxon>
        <taxon>Strongyloidea</taxon>
        <taxon>Heligmosomidae</taxon>
        <taxon>Heligmosomoides</taxon>
    </lineage>
</organism>
<dbReference type="AlphaFoldDB" id="A0A183GNV7"/>
<proteinExistence type="predicted"/>
<evidence type="ECO:0000313" key="1">
    <source>
        <dbReference type="EMBL" id="VDP44651.1"/>
    </source>
</evidence>
<accession>A0A3P8DLQ7</accession>
<dbReference type="EMBL" id="UZAH01036250">
    <property type="protein sequence ID" value="VDP44651.1"/>
    <property type="molecule type" value="Genomic_DNA"/>
</dbReference>
<reference evidence="1 2" key="1">
    <citation type="submission" date="2018-11" db="EMBL/GenBank/DDBJ databases">
        <authorList>
            <consortium name="Pathogen Informatics"/>
        </authorList>
    </citation>
    <scope>NUCLEOTIDE SEQUENCE [LARGE SCALE GENOMIC DNA]</scope>
</reference>
<keyword evidence="2" id="KW-1185">Reference proteome</keyword>
<dbReference type="WBParaSite" id="HPBE_0002437701-mRNA-1">
    <property type="protein sequence ID" value="HPBE_0002437701-mRNA-1"/>
    <property type="gene ID" value="HPBE_0002437701"/>
</dbReference>
<dbReference type="Proteomes" id="UP000050761">
    <property type="component" value="Unassembled WGS sequence"/>
</dbReference>
<reference evidence="3" key="2">
    <citation type="submission" date="2019-09" db="UniProtKB">
        <authorList>
            <consortium name="WormBaseParasite"/>
        </authorList>
    </citation>
    <scope>IDENTIFICATION</scope>
</reference>
<name>A0A183GNV7_HELPZ</name>
<protein>
    <submittedName>
        <fullName evidence="3">DBD_Tnp_Mut domain-containing protein</fullName>
    </submittedName>
</protein>
<evidence type="ECO:0000313" key="2">
    <source>
        <dbReference type="Proteomes" id="UP000050761"/>
    </source>
</evidence>
<evidence type="ECO:0000313" key="3">
    <source>
        <dbReference type="WBParaSite" id="HPBE_0002437701-mRNA-1"/>
    </source>
</evidence>